<accession>A0A0H4IIU2</accession>
<reference evidence="1 2" key="1">
    <citation type="journal article" date="2015" name="Virol. J.">
        <title>Whole genome sequence comparison of ten diagnostic brucellaphages propagated on two Brucella abortus hosts.</title>
        <authorList>
            <person name="Tevdoradze E."/>
            <person name="Farlow J."/>
            <person name="Kotorashvili A."/>
            <person name="Skhirtladze N."/>
            <person name="Antadze I."/>
            <person name="Gunia S."/>
            <person name="Balarjishvili N."/>
            <person name="Kvachadze L."/>
            <person name="Kutateladze M."/>
        </authorList>
    </citation>
    <scope>NUCLEOTIDE SEQUENCE [LARGE SCALE GENOMIC DNA]</scope>
</reference>
<protein>
    <submittedName>
        <fullName evidence="1">Uncharacterized protein</fullName>
    </submittedName>
</protein>
<dbReference type="Proteomes" id="UP000222247">
    <property type="component" value="Segment"/>
</dbReference>
<dbReference type="EMBL" id="KJ133689">
    <property type="protein sequence ID" value="AKO59061.1"/>
    <property type="molecule type" value="Genomic_DNA"/>
</dbReference>
<name>A0A0H4IIU2_9CAUD</name>
<evidence type="ECO:0000313" key="2">
    <source>
        <dbReference type="Proteomes" id="UP000222247"/>
    </source>
</evidence>
<gene>
    <name evidence="1" type="ORF">p02141_15</name>
</gene>
<organism evidence="1 2">
    <name type="scientific">Brucella phage 02_141</name>
    <dbReference type="NCBI Taxonomy" id="1667364"/>
    <lineage>
        <taxon>Viruses</taxon>
        <taxon>Duplodnaviria</taxon>
        <taxon>Heunggongvirae</taxon>
        <taxon>Uroviricota</taxon>
        <taxon>Caudoviricetes</taxon>
        <taxon>Perisivirus</taxon>
        <taxon>Perisivirus Tb</taxon>
    </lineage>
</organism>
<proteinExistence type="predicted"/>
<sequence length="94" mass="10770">MKSISELVAEHRARMGASSLPKPYFRQDTIQPCMGMDGKMHDTLSSYRKTLLPSGNPKGERYIELGNESLPDFKAPEFDRKKRREDIKRAISEV</sequence>
<evidence type="ECO:0000313" key="1">
    <source>
        <dbReference type="EMBL" id="AKO59061.1"/>
    </source>
</evidence>